<organism evidence="6 7">
    <name type="scientific">Ruegeria marisrubri</name>
    <dbReference type="NCBI Taxonomy" id="1685379"/>
    <lineage>
        <taxon>Bacteria</taxon>
        <taxon>Pseudomonadati</taxon>
        <taxon>Pseudomonadota</taxon>
        <taxon>Alphaproteobacteria</taxon>
        <taxon>Rhodobacterales</taxon>
        <taxon>Roseobacteraceae</taxon>
        <taxon>Ruegeria</taxon>
    </lineage>
</organism>
<evidence type="ECO:0000256" key="4">
    <source>
        <dbReference type="SAM" id="SignalP"/>
    </source>
</evidence>
<feature type="domain" description="Periplasmic binding protein" evidence="5">
    <location>
        <begin position="36"/>
        <end position="287"/>
    </location>
</feature>
<evidence type="ECO:0000256" key="2">
    <source>
        <dbReference type="ARBA" id="ARBA00007639"/>
    </source>
</evidence>
<dbReference type="InterPro" id="IPR025997">
    <property type="entry name" value="SBP_2_dom"/>
</dbReference>
<dbReference type="PANTHER" id="PTHR46847:SF1">
    <property type="entry name" value="D-ALLOSE-BINDING PERIPLASMIC PROTEIN-RELATED"/>
    <property type="match status" value="1"/>
</dbReference>
<dbReference type="InterPro" id="IPR028082">
    <property type="entry name" value="Peripla_BP_I"/>
</dbReference>
<sequence length="327" mass="34649">MVRHYGAACACSIKAFALCAALWPSVTGAGSRPVFCVLVPHFKDEYWLSVGCGLEKEAERQNVDLLFYEAGGYRALAQQIEQLFACAERGVDAILIGAVASDHPDLTDAITQVAPTVPVFGLVNELHAEVLGGRVGVDWQDMGYAIGRHLTERHPEGSPPKTAVFLSGPREAGWTGPLEAGLRMGLSGSAVAILEVFGADTGLRQQLALVETALQRHPEADYLIGSAPAVEAAMGLLENSADPDPPLLVSTYISHTILRGLMNGSVLAAAFDDPMQQGVLAIRQAAAGIPPVRNAPAIGPEIVLLTRAGRELQQVRISPADYFPALQ</sequence>
<dbReference type="CDD" id="cd06306">
    <property type="entry name" value="PBP1_TorT-like"/>
    <property type="match status" value="1"/>
</dbReference>
<gene>
    <name evidence="6" type="ORF">AVO45_08515</name>
</gene>
<evidence type="ECO:0000313" key="6">
    <source>
        <dbReference type="EMBL" id="KUJ78179.1"/>
    </source>
</evidence>
<dbReference type="GO" id="GO:0030313">
    <property type="term" value="C:cell envelope"/>
    <property type="evidence" value="ECO:0007669"/>
    <property type="project" value="UniProtKB-SubCell"/>
</dbReference>
<proteinExistence type="inferred from homology"/>
<dbReference type="STRING" id="1685379.AVO45_08515"/>
<keyword evidence="7" id="KW-1185">Reference proteome</keyword>
<dbReference type="Pfam" id="PF13407">
    <property type="entry name" value="Peripla_BP_4"/>
    <property type="match status" value="1"/>
</dbReference>
<feature type="chain" id="PRO_5007054287" evidence="4">
    <location>
        <begin position="30"/>
        <end position="327"/>
    </location>
</feature>
<evidence type="ECO:0000256" key="3">
    <source>
        <dbReference type="ARBA" id="ARBA00022729"/>
    </source>
</evidence>
<protein>
    <submittedName>
        <fullName evidence="6">TMAO reductase</fullName>
    </submittedName>
</protein>
<dbReference type="AlphaFoldDB" id="A0A0X3TR63"/>
<feature type="signal peptide" evidence="4">
    <location>
        <begin position="1"/>
        <end position="29"/>
    </location>
</feature>
<evidence type="ECO:0000259" key="5">
    <source>
        <dbReference type="Pfam" id="PF13407"/>
    </source>
</evidence>
<dbReference type="SUPFAM" id="SSF53822">
    <property type="entry name" value="Periplasmic binding protein-like I"/>
    <property type="match status" value="1"/>
</dbReference>
<dbReference type="Gene3D" id="3.40.50.2300">
    <property type="match status" value="2"/>
</dbReference>
<dbReference type="Proteomes" id="UP000053791">
    <property type="component" value="Unassembled WGS sequence"/>
</dbReference>
<evidence type="ECO:0000256" key="1">
    <source>
        <dbReference type="ARBA" id="ARBA00004196"/>
    </source>
</evidence>
<dbReference type="PANTHER" id="PTHR46847">
    <property type="entry name" value="D-ALLOSE-BINDING PERIPLASMIC PROTEIN-RELATED"/>
    <property type="match status" value="1"/>
</dbReference>
<accession>A0A0X3TR63</accession>
<dbReference type="NCBIfam" id="NF008185">
    <property type="entry name" value="PRK10936.1"/>
    <property type="match status" value="1"/>
</dbReference>
<reference evidence="6 7" key="1">
    <citation type="submission" date="2015-12" db="EMBL/GenBank/DDBJ databases">
        <authorList>
            <person name="Shamseldin A."/>
            <person name="Moawad H."/>
            <person name="Abd El-Rahim W.M."/>
            <person name="Sadowsky M.J."/>
        </authorList>
    </citation>
    <scope>NUCLEOTIDE SEQUENCE [LARGE SCALE GENOMIC DNA]</scope>
    <source>
        <strain evidence="6 7">ZGT118</strain>
    </source>
</reference>
<dbReference type="EMBL" id="LQBQ01000023">
    <property type="protein sequence ID" value="KUJ78179.1"/>
    <property type="molecule type" value="Genomic_DNA"/>
</dbReference>
<comment type="similarity">
    <text evidence="2">Belongs to the bacterial solute-binding protein 2 family.</text>
</comment>
<keyword evidence="3 4" id="KW-0732">Signal</keyword>
<evidence type="ECO:0000313" key="7">
    <source>
        <dbReference type="Proteomes" id="UP000053791"/>
    </source>
</evidence>
<comment type="subcellular location">
    <subcellularLocation>
        <location evidence="1">Cell envelope</location>
    </subcellularLocation>
</comment>
<name>A0A0X3TR63_9RHOB</name>
<comment type="caution">
    <text evidence="6">The sequence shown here is derived from an EMBL/GenBank/DDBJ whole genome shotgun (WGS) entry which is preliminary data.</text>
</comment>